<evidence type="ECO:0000256" key="1">
    <source>
        <dbReference type="ARBA" id="ARBA00004651"/>
    </source>
</evidence>
<dbReference type="PIRSF" id="PIRSF006483">
    <property type="entry name" value="Membrane_protein_YitT"/>
    <property type="match status" value="1"/>
</dbReference>
<organism evidence="6 7">
    <name type="scientific">Bacteroides caecimuris</name>
    <dbReference type="NCBI Taxonomy" id="1796613"/>
    <lineage>
        <taxon>Bacteria</taxon>
        <taxon>Pseudomonadati</taxon>
        <taxon>Bacteroidota</taxon>
        <taxon>Bacteroidia</taxon>
        <taxon>Bacteroidales</taxon>
        <taxon>Bacteroidaceae</taxon>
        <taxon>Bacteroides</taxon>
    </lineage>
</organism>
<dbReference type="InterPro" id="IPR015867">
    <property type="entry name" value="N-reg_PII/ATP_PRibTrfase_C"/>
</dbReference>
<keyword evidence="3" id="KW-0812">Transmembrane</keyword>
<dbReference type="Proteomes" id="UP000092631">
    <property type="component" value="Chromosome"/>
</dbReference>
<dbReference type="GO" id="GO:0005886">
    <property type="term" value="C:plasma membrane"/>
    <property type="evidence" value="ECO:0007669"/>
    <property type="project" value="UniProtKB-SubCell"/>
</dbReference>
<dbReference type="EMBL" id="CP015401">
    <property type="protein sequence ID" value="ANU59246.1"/>
    <property type="molecule type" value="Genomic_DNA"/>
</dbReference>
<evidence type="ECO:0000256" key="3">
    <source>
        <dbReference type="ARBA" id="ARBA00022692"/>
    </source>
</evidence>
<proteinExistence type="predicted"/>
<evidence type="ECO:0000256" key="4">
    <source>
        <dbReference type="ARBA" id="ARBA00022989"/>
    </source>
</evidence>
<reference evidence="7" key="1">
    <citation type="submission" date="2016-04" db="EMBL/GenBank/DDBJ databases">
        <title>Complete Genome Sequences of Twelve Strains of a Stable Defined Moderately Diverse Mouse Microbiota 2 (sDMDMm2).</title>
        <authorList>
            <person name="Uchimura Y."/>
            <person name="Wyss M."/>
            <person name="Brugiroux S."/>
            <person name="Limenitakis J.P."/>
            <person name="Stecher B."/>
            <person name="McCoy K.D."/>
            <person name="Macpherson A.J."/>
        </authorList>
    </citation>
    <scope>NUCLEOTIDE SEQUENCE [LARGE SCALE GENOMIC DNA]</scope>
    <source>
        <strain evidence="7">I48</strain>
    </source>
</reference>
<evidence type="ECO:0000256" key="2">
    <source>
        <dbReference type="ARBA" id="ARBA00022475"/>
    </source>
</evidence>
<dbReference type="PANTHER" id="PTHR33545">
    <property type="entry name" value="UPF0750 MEMBRANE PROTEIN YITT-RELATED"/>
    <property type="match status" value="1"/>
</dbReference>
<dbReference type="GeneID" id="82189062"/>
<dbReference type="Pfam" id="PF02588">
    <property type="entry name" value="YitT_membrane"/>
    <property type="match status" value="1"/>
</dbReference>
<protein>
    <submittedName>
        <fullName evidence="6">YitT family protein</fullName>
    </submittedName>
</protein>
<dbReference type="RefSeq" id="WP_065539895.1">
    <property type="nucleotide sequence ID" value="NZ_CAPDLJ010000008.1"/>
</dbReference>
<accession>A0A1C7H5K3</accession>
<dbReference type="OrthoDB" id="1114876at2"/>
<dbReference type="InterPro" id="IPR003740">
    <property type="entry name" value="YitT"/>
</dbReference>
<keyword evidence="2" id="KW-1003">Cell membrane</keyword>
<comment type="subcellular location">
    <subcellularLocation>
        <location evidence="1">Cell membrane</location>
        <topology evidence="1">Multi-pass membrane protein</topology>
    </subcellularLocation>
</comment>
<name>A0A1C7H5K3_9BACE</name>
<keyword evidence="5" id="KW-0472">Membrane</keyword>
<dbReference type="CDD" id="cd16380">
    <property type="entry name" value="YitT_C"/>
    <property type="match status" value="1"/>
</dbReference>
<sequence>MHKLTKAEVMREVKDYIYITLGLISYSLGWAAFLLPYQITTGGTTGISAIIYYSTGFPIQWSYFVINAILMTFAFRILGPRFSIKTTYAIFSLTFLLWLFQLLVNNYVVAPDMTPEGQPLLLGPGQDFMACIIGAVMCGIGLGIVFNYNGSTGGTDIIAAIVNKYKDVTLGRMIMICDIFIISSCYFIFHDWRRVIFGFVTLFIIGIVLDWIINSARQSVQFLIFSKKYDEIADSIIKDADRGVTVLDGTGWYSKKDVKVLVVLAKKRQSLDIFRLVKRIDPNAFISQSSVIGVYGEGFDKLKVK</sequence>
<keyword evidence="7" id="KW-1185">Reference proteome</keyword>
<keyword evidence="4" id="KW-1133">Transmembrane helix</keyword>
<dbReference type="InterPro" id="IPR019264">
    <property type="entry name" value="DUF2179"/>
</dbReference>
<dbReference type="InterPro" id="IPR051461">
    <property type="entry name" value="UPF0750_membrane"/>
</dbReference>
<dbReference type="Gene3D" id="3.30.70.120">
    <property type="match status" value="1"/>
</dbReference>
<gene>
    <name evidence="6" type="ORF">A4V03_18160</name>
</gene>
<dbReference type="AlphaFoldDB" id="A0A1C7H5K3"/>
<dbReference type="KEGG" id="bcae:A4V03_18160"/>
<dbReference type="Pfam" id="PF10035">
    <property type="entry name" value="DUF2179"/>
    <property type="match status" value="1"/>
</dbReference>
<evidence type="ECO:0000313" key="7">
    <source>
        <dbReference type="Proteomes" id="UP000092631"/>
    </source>
</evidence>
<evidence type="ECO:0000313" key="6">
    <source>
        <dbReference type="EMBL" id="ANU59246.1"/>
    </source>
</evidence>
<evidence type="ECO:0000256" key="5">
    <source>
        <dbReference type="ARBA" id="ARBA00023136"/>
    </source>
</evidence>
<dbReference type="PANTHER" id="PTHR33545:SF5">
    <property type="entry name" value="UPF0750 MEMBRANE PROTEIN YITT"/>
    <property type="match status" value="1"/>
</dbReference>